<evidence type="ECO:0000259" key="10">
    <source>
        <dbReference type="PROSITE" id="PS50888"/>
    </source>
</evidence>
<dbReference type="InterPro" id="IPR036638">
    <property type="entry name" value="HLH_DNA-bd_sf"/>
</dbReference>
<feature type="domain" description="BHLH" evidence="10">
    <location>
        <begin position="239"/>
        <end position="289"/>
    </location>
</feature>
<protein>
    <submittedName>
        <fullName evidence="11">Phosducin-like protein 3</fullName>
    </submittedName>
</protein>
<evidence type="ECO:0000256" key="7">
    <source>
        <dbReference type="ARBA" id="ARBA00023242"/>
    </source>
</evidence>
<dbReference type="InterPro" id="IPR035965">
    <property type="entry name" value="PAS-like_dom_sf"/>
</dbReference>
<name>A0A444U258_ACIRT</name>
<dbReference type="Pfam" id="PF02114">
    <property type="entry name" value="Phosducin"/>
    <property type="match status" value="1"/>
</dbReference>
<dbReference type="PANTHER" id="PTHR46055">
    <property type="entry name" value="CIRCADIAN LOCOMOTER OUTPUT CYCLES PROTEIN KAPUT"/>
    <property type="match status" value="1"/>
</dbReference>
<evidence type="ECO:0000313" key="11">
    <source>
        <dbReference type="EMBL" id="RXM29230.1"/>
    </source>
</evidence>
<dbReference type="SUPFAM" id="SSF52833">
    <property type="entry name" value="Thioredoxin-like"/>
    <property type="match status" value="1"/>
</dbReference>
<comment type="caution">
    <text evidence="11">The sequence shown here is derived from an EMBL/GenBank/DDBJ whole genome shotgun (WGS) entry which is preliminary data.</text>
</comment>
<dbReference type="InterPro" id="IPR036249">
    <property type="entry name" value="Thioredoxin-like_sf"/>
</dbReference>
<dbReference type="AlphaFoldDB" id="A0A444U258"/>
<dbReference type="FunFam" id="4.10.280.10:FF:000013">
    <property type="entry name" value="Circadian locomoter output cycles protein kaput"/>
    <property type="match status" value="1"/>
</dbReference>
<dbReference type="CDD" id="cd02988">
    <property type="entry name" value="Phd_like_VIAF"/>
    <property type="match status" value="1"/>
</dbReference>
<dbReference type="PANTHER" id="PTHR46055:SF1">
    <property type="entry name" value="NEURONAL PAS DOMAIN-CONTAINING PROTEIN 2"/>
    <property type="match status" value="1"/>
</dbReference>
<dbReference type="SUPFAM" id="SSF47459">
    <property type="entry name" value="HLH, helix-loop-helix DNA-binding domain"/>
    <property type="match status" value="1"/>
</dbReference>
<dbReference type="CDD" id="cd00130">
    <property type="entry name" value="PAS"/>
    <property type="match status" value="1"/>
</dbReference>
<organism evidence="11 12">
    <name type="scientific">Acipenser ruthenus</name>
    <name type="common">Sterlet sturgeon</name>
    <dbReference type="NCBI Taxonomy" id="7906"/>
    <lineage>
        <taxon>Eukaryota</taxon>
        <taxon>Metazoa</taxon>
        <taxon>Chordata</taxon>
        <taxon>Craniata</taxon>
        <taxon>Vertebrata</taxon>
        <taxon>Euteleostomi</taxon>
        <taxon>Actinopterygii</taxon>
        <taxon>Chondrostei</taxon>
        <taxon>Acipenseriformes</taxon>
        <taxon>Acipenseridae</taxon>
        <taxon>Acipenser</taxon>
    </lineage>
</organism>
<evidence type="ECO:0000256" key="8">
    <source>
        <dbReference type="SAM" id="MobiDB-lite"/>
    </source>
</evidence>
<keyword evidence="6" id="KW-0804">Transcription</keyword>
<dbReference type="EMBL" id="SCEB01215502">
    <property type="protein sequence ID" value="RXM29230.1"/>
    <property type="molecule type" value="Genomic_DNA"/>
</dbReference>
<dbReference type="InterPro" id="IPR047230">
    <property type="entry name" value="CLOCK-like"/>
</dbReference>
<dbReference type="GO" id="GO:0000981">
    <property type="term" value="F:DNA-binding transcription factor activity, RNA polymerase II-specific"/>
    <property type="evidence" value="ECO:0007669"/>
    <property type="project" value="InterPro"/>
</dbReference>
<reference evidence="11 12" key="1">
    <citation type="submission" date="2019-01" db="EMBL/GenBank/DDBJ databases">
        <title>Draft Genome and Complete Hox-Cluster Characterization of the Sterlet Sturgeon (Acipenser ruthenus).</title>
        <authorList>
            <person name="Wei Q."/>
        </authorList>
    </citation>
    <scope>NUCLEOTIDE SEQUENCE [LARGE SCALE GENOMIC DNA]</scope>
    <source>
        <strain evidence="11">WHYD16114868_AA</strain>
        <tissue evidence="11">Blood</tissue>
    </source>
</reference>
<evidence type="ECO:0000259" key="9">
    <source>
        <dbReference type="PROSITE" id="PS50112"/>
    </source>
</evidence>
<feature type="region of interest" description="Disordered" evidence="8">
    <location>
        <begin position="572"/>
        <end position="591"/>
    </location>
</feature>
<dbReference type="GO" id="GO:0032922">
    <property type="term" value="P:circadian regulation of gene expression"/>
    <property type="evidence" value="ECO:0007669"/>
    <property type="project" value="InterPro"/>
</dbReference>
<dbReference type="Pfam" id="PF14598">
    <property type="entry name" value="PAS_11"/>
    <property type="match status" value="1"/>
</dbReference>
<keyword evidence="5" id="KW-0238">DNA-binding</keyword>
<evidence type="ECO:0000256" key="2">
    <source>
        <dbReference type="ARBA" id="ARBA00022737"/>
    </source>
</evidence>
<keyword evidence="7" id="KW-0539">Nucleus</keyword>
<dbReference type="InterPro" id="IPR001610">
    <property type="entry name" value="PAC"/>
</dbReference>
<dbReference type="PROSITE" id="PS50112">
    <property type="entry name" value="PAS"/>
    <property type="match status" value="1"/>
</dbReference>
<dbReference type="GO" id="GO:0000978">
    <property type="term" value="F:RNA polymerase II cis-regulatory region sequence-specific DNA binding"/>
    <property type="evidence" value="ECO:0007669"/>
    <property type="project" value="TreeGrafter"/>
</dbReference>
<keyword evidence="3" id="KW-0805">Transcription regulation</keyword>
<dbReference type="Gene3D" id="4.10.280.10">
    <property type="entry name" value="Helix-loop-helix DNA-binding domain"/>
    <property type="match status" value="1"/>
</dbReference>
<comment type="similarity">
    <text evidence="1">Belongs to the phosducin family.</text>
</comment>
<dbReference type="SMART" id="SM00353">
    <property type="entry name" value="HLH"/>
    <property type="match status" value="1"/>
</dbReference>
<dbReference type="SUPFAM" id="SSF55785">
    <property type="entry name" value="PYP-like sensor domain (PAS domain)"/>
    <property type="match status" value="1"/>
</dbReference>
<proteinExistence type="inferred from homology"/>
<dbReference type="Gene3D" id="3.40.30.10">
    <property type="entry name" value="Glutaredoxin"/>
    <property type="match status" value="1"/>
</dbReference>
<evidence type="ECO:0000256" key="4">
    <source>
        <dbReference type="ARBA" id="ARBA00023108"/>
    </source>
</evidence>
<keyword evidence="2" id="KW-0677">Repeat</keyword>
<dbReference type="Pfam" id="PF00010">
    <property type="entry name" value="HLH"/>
    <property type="match status" value="1"/>
</dbReference>
<dbReference type="PRINTS" id="PR00785">
    <property type="entry name" value="NCTRNSLOCATR"/>
</dbReference>
<dbReference type="InterPro" id="IPR011598">
    <property type="entry name" value="bHLH_dom"/>
</dbReference>
<feature type="region of interest" description="Disordered" evidence="8">
    <location>
        <begin position="1"/>
        <end position="39"/>
    </location>
</feature>
<dbReference type="GO" id="GO:1990513">
    <property type="term" value="C:CLOCK-BMAL transcription complex"/>
    <property type="evidence" value="ECO:0007669"/>
    <property type="project" value="TreeGrafter"/>
</dbReference>
<accession>A0A444U258</accession>
<dbReference type="GO" id="GO:0046983">
    <property type="term" value="F:protein dimerization activity"/>
    <property type="evidence" value="ECO:0007669"/>
    <property type="project" value="InterPro"/>
</dbReference>
<dbReference type="Gene3D" id="3.30.450.20">
    <property type="entry name" value="PAS domain"/>
    <property type="match status" value="2"/>
</dbReference>
<evidence type="ECO:0000256" key="3">
    <source>
        <dbReference type="ARBA" id="ARBA00023015"/>
    </source>
</evidence>
<dbReference type="InterPro" id="IPR024253">
    <property type="entry name" value="Phosducin_thioredoxin-like_dom"/>
</dbReference>
<dbReference type="Proteomes" id="UP000289886">
    <property type="component" value="Unassembled WGS sequence"/>
</dbReference>
<evidence type="ECO:0000256" key="1">
    <source>
        <dbReference type="ARBA" id="ARBA00009686"/>
    </source>
</evidence>
<dbReference type="InterPro" id="IPR001067">
    <property type="entry name" value="Nuc_translocat"/>
</dbReference>
<feature type="compositionally biased region" description="Polar residues" evidence="8">
    <location>
        <begin position="582"/>
        <end position="591"/>
    </location>
</feature>
<dbReference type="InterPro" id="IPR000014">
    <property type="entry name" value="PAS"/>
</dbReference>
<dbReference type="PROSITE" id="PS50888">
    <property type="entry name" value="BHLH"/>
    <property type="match status" value="1"/>
</dbReference>
<evidence type="ECO:0000256" key="6">
    <source>
        <dbReference type="ARBA" id="ARBA00023163"/>
    </source>
</evidence>
<sequence length="609" mass="70212">MQDPNADTEWNDILRRKGILPPKEKPNPEEEQIVQQQQQQSVVKTYEDMGLDELEENEDEFSEEDERAIEMYRQQRLAELKATQLKNVFGEVTEISGQEYIQQVNKAGKDTWVILHLYKQGIPLCTLINQHLSSLARKFPQTKFLKSISTTCIPNYPDRNLPTIFVYHEGDMRAQFIGPLVFGGMNLKIDELEWKLSESGAIKTDLEENPKKQIEDKLMTSIRISCVDDLMDEDEKDKAKRASRNKSEKKRRDQFNVLIKELGTMLPGNTSKMDKTTVLERTIDFLQKHSELSSDTETIDINQDWKPSFLSNEEFTQLMLEALDGFLIAVTTDGNIIYVSDSITPLLGHLPVSLTLYGNGGSSCCRLPYNYCAHRAPPIIGYLPFEVLGTSGYDYYHVDDLEQLVRCHEHLMQFGKGRSCCYRFLTKGQQWVWLQTLYYITYHQWNSKPEFIVCTHAVVRKSNCSSEVFSPSAKGVPTERRQELCLDDSPTELVVSSVLKFGAIQTIKDQLEQRTRILQTNIRWQQEQLHTIQKQLCIVQDSSIQQIQSCSTLHNEQPDALLLPSSYQQQQQGTLGYHAQQHRQATPRRQPNQVFYQDNLTERQGQGHM</sequence>
<keyword evidence="12" id="KW-1185">Reference proteome</keyword>
<gene>
    <name evidence="11" type="ORF">EOD39_9001</name>
</gene>
<dbReference type="GO" id="GO:0005737">
    <property type="term" value="C:cytoplasm"/>
    <property type="evidence" value="ECO:0007669"/>
    <property type="project" value="InterPro"/>
</dbReference>
<evidence type="ECO:0000256" key="5">
    <source>
        <dbReference type="ARBA" id="ARBA00023125"/>
    </source>
</evidence>
<feature type="domain" description="PAS" evidence="9">
    <location>
        <begin position="312"/>
        <end position="348"/>
    </location>
</feature>
<keyword evidence="4" id="KW-0090">Biological rhythms</keyword>
<dbReference type="SMART" id="SM00086">
    <property type="entry name" value="PAC"/>
    <property type="match status" value="1"/>
</dbReference>
<evidence type="ECO:0000313" key="12">
    <source>
        <dbReference type="Proteomes" id="UP000289886"/>
    </source>
</evidence>